<gene>
    <name evidence="1" type="ORF">IE53DRAFT_244279</name>
</gene>
<keyword evidence="2" id="KW-1185">Reference proteome</keyword>
<proteinExistence type="predicted"/>
<name>A0ACD0NP59_9BASI</name>
<evidence type="ECO:0000313" key="2">
    <source>
        <dbReference type="Proteomes" id="UP000245626"/>
    </source>
</evidence>
<reference evidence="1 2" key="1">
    <citation type="journal article" date="2018" name="Mol. Biol. Evol.">
        <title>Broad Genomic Sampling Reveals a Smut Pathogenic Ancestry of the Fungal Clade Ustilaginomycotina.</title>
        <authorList>
            <person name="Kijpornyongpan T."/>
            <person name="Mondo S.J."/>
            <person name="Barry K."/>
            <person name="Sandor L."/>
            <person name="Lee J."/>
            <person name="Lipzen A."/>
            <person name="Pangilinan J."/>
            <person name="LaButti K."/>
            <person name="Hainaut M."/>
            <person name="Henrissat B."/>
            <person name="Grigoriev I.V."/>
            <person name="Spatafora J.W."/>
            <person name="Aime M.C."/>
        </authorList>
    </citation>
    <scope>NUCLEOTIDE SEQUENCE [LARGE SCALE GENOMIC DNA]</scope>
    <source>
        <strain evidence="1 2">SA 807</strain>
    </source>
</reference>
<dbReference type="EMBL" id="KZ820398">
    <property type="protein sequence ID" value="PWN47559.1"/>
    <property type="molecule type" value="Genomic_DNA"/>
</dbReference>
<evidence type="ECO:0000313" key="1">
    <source>
        <dbReference type="EMBL" id="PWN47559.1"/>
    </source>
</evidence>
<sequence>MVSSRLSLAAAFSIVASAASVLADISVNQTLSSQLPNIAEVGKSYSWTFTPSTFVTDNIGHLISYRANGLPSWASFDSNTRTFSGTPTENDAGRSQITIVASEEGGDQAQDSFTLVATDEPLPTLNKPLVTQLPIASSLGAQSILANGDQHIPLGWSFSIGFDGDTFSLPNYTSIYYTAQLAGFKPLPSWLQFDQSLTFWGVAPTNPGPEGESFQVVVTASSERGMGGTSDSFTIVVSEHALTLANPLRQVNATAGERMHYTIPTTGLQLDGKQSPPSNRITVSADVSAFSWLVFDATAASLTGEPPFSFAEDDEVSVQVPVRFTDTYKNELAANLTINVYPSAFNTDNIPSALIQSGVPFNVSFLKYVRDGEGRGDEFNLNYDPVTASSWIKYDPESLSVTGTAPTDAGTDRVKILLEAPSDQPGNGTSTATILLALKESALKGNDGSKGGSKGLSNRSKIALAASLGTVGGIIMIVLLMMCCRRCYAKEDHDTQGRTIDYAKQDDERTLTEGKSPMLGFGSPISQKWRRKNMEEASPYLSAGKSPHSLWQGESPNLHQLTEVKFGGQSTSPVMGEALQAYQQAQAVSMANNAPAQEKPRRSALLGFMNKKSKSGRSLVRDATFNSANMARNQLSDHSGASVGLGLQGVGPAESDNPYDANQMGHSRSYARSSWESGLFSEGGEDRSSAGSRMSNNRVGTPVEGLGVISSDSGSPASLPRKRGARGPMRHRNSHINDSPAFNLGNGFDTRTSENLETLAEGQNEHFEDGERGYQLGEAEYDDANGAIVSRARKVSMEKSGTMRPPQAVSIQAGQRNASHHLDTLEDGNEGSEFEDAEDQPGYEDEVTQREQEARQRDSRASYMPGLDGADTSAIRYPEDNLKKLNSMGSEMRPEETMRVIQNSNVPVTPLFQGTDGFGAQHPARSRANSVSRARLGSSAGKETAQRVEAFPGELIRVQALGNQPPPMMGGAPGSPGKRSGRRLNYVPVLQDEKYPEYHDTWPEWLQWLAWDPRMYELSGTVPPRFGPTPLTLRIVIMARSPAPPSPALGSDPTKRPTTHGRTASNDSAFTAVAVEDELVAVVTLHIKSPTSHGVELRRGNAF</sequence>
<dbReference type="Proteomes" id="UP000245626">
    <property type="component" value="Unassembled WGS sequence"/>
</dbReference>
<accession>A0ACD0NP59</accession>
<protein>
    <submittedName>
        <fullName evidence="1">Uncharacterized protein</fullName>
    </submittedName>
</protein>
<organism evidence="1 2">
    <name type="scientific">Violaceomyces palustris</name>
    <dbReference type="NCBI Taxonomy" id="1673888"/>
    <lineage>
        <taxon>Eukaryota</taxon>
        <taxon>Fungi</taxon>
        <taxon>Dikarya</taxon>
        <taxon>Basidiomycota</taxon>
        <taxon>Ustilaginomycotina</taxon>
        <taxon>Ustilaginomycetes</taxon>
        <taxon>Violaceomycetales</taxon>
        <taxon>Violaceomycetaceae</taxon>
        <taxon>Violaceomyces</taxon>
    </lineage>
</organism>